<reference evidence="2 3" key="1">
    <citation type="submission" date="2017-04" db="EMBL/GenBank/DDBJ databases">
        <title>Weissella cibaria strain m2 complete genome.</title>
        <authorList>
            <person name="Pan Q."/>
            <person name="Tan M."/>
            <person name="Yao F."/>
            <person name="Su S."/>
        </authorList>
    </citation>
    <scope>NUCLEOTIDE SEQUENCE [LARGE SCALE GENOMIC DNA]</scope>
    <source>
        <strain evidence="2 3">M2</strain>
    </source>
</reference>
<feature type="chain" id="PRO_5015763855" description="1,4-beta-N-acetylmuramidase" evidence="1">
    <location>
        <begin position="35"/>
        <end position="380"/>
    </location>
</feature>
<sequence>MVYEENWFMNMFKKILVTSALGLALGGATQFAQAHPVQAAGQTGYINVKNVGWRWLENGHPYTGFRYYMGTYYWFINGVRQDSGWRHAWGMTYYTDANGRAVQGNHVVNGVAYNFGNNGTFFLRGKTAGYTDAGQGWKWYENGLTYTGIRNYMGAYYYFQNGIRQENKFVRAFGLVYYVGSDGRTIQGTRQFSNQYLNFGNNGTFYLRTDVGRYQTPIHEVPQINIGHFPTELQGTWYRYNNKKRQYSVMSIDAHNTYWWTEDRNGRRISGNELIQSTDSKYDGYFQHSVVSSTGQKSASGNTMWWIVDYREQYRDYYHRQHIIGATDGIEWWLSNVDSGGQVALNWYERQGSVLRYIRTRTPIDYSKVYQNRPVPDLGV</sequence>
<gene>
    <name evidence="2" type="ORF">B6254_1524</name>
</gene>
<evidence type="ECO:0008006" key="4">
    <source>
        <dbReference type="Google" id="ProtNLM"/>
    </source>
</evidence>
<proteinExistence type="predicted"/>
<evidence type="ECO:0000313" key="3">
    <source>
        <dbReference type="Proteomes" id="UP000244870"/>
    </source>
</evidence>
<feature type="signal peptide" evidence="1">
    <location>
        <begin position="1"/>
        <end position="34"/>
    </location>
</feature>
<evidence type="ECO:0000313" key="2">
    <source>
        <dbReference type="EMBL" id="AWF95918.1"/>
    </source>
</evidence>
<evidence type="ECO:0000256" key="1">
    <source>
        <dbReference type="SAM" id="SignalP"/>
    </source>
</evidence>
<organism evidence="2 3">
    <name type="scientific">Weissella cibaria</name>
    <dbReference type="NCBI Taxonomy" id="137591"/>
    <lineage>
        <taxon>Bacteria</taxon>
        <taxon>Bacillati</taxon>
        <taxon>Bacillota</taxon>
        <taxon>Bacilli</taxon>
        <taxon>Lactobacillales</taxon>
        <taxon>Lactobacillaceae</taxon>
        <taxon>Weissella</taxon>
    </lineage>
</organism>
<dbReference type="EMBL" id="CP020928">
    <property type="protein sequence ID" value="AWF95918.1"/>
    <property type="molecule type" value="Genomic_DNA"/>
</dbReference>
<accession>A0A2S1KSD4</accession>
<dbReference type="AlphaFoldDB" id="A0A2S1KSD4"/>
<protein>
    <recommendedName>
        <fullName evidence="4">1,4-beta-N-acetylmuramidase</fullName>
    </recommendedName>
</protein>
<dbReference type="SUPFAM" id="SSF69360">
    <property type="entry name" value="Cell wall binding repeat"/>
    <property type="match status" value="1"/>
</dbReference>
<name>A0A2S1KSD4_9LACO</name>
<dbReference type="Gene3D" id="2.10.270.10">
    <property type="entry name" value="Cholin Binding"/>
    <property type="match status" value="1"/>
</dbReference>
<dbReference type="Proteomes" id="UP000244870">
    <property type="component" value="Chromosome"/>
</dbReference>
<keyword evidence="1" id="KW-0732">Signal</keyword>